<dbReference type="InterPro" id="IPR011029">
    <property type="entry name" value="DEATH-like_dom_sf"/>
</dbReference>
<proteinExistence type="predicted"/>
<feature type="compositionally biased region" description="Basic and acidic residues" evidence="1">
    <location>
        <begin position="271"/>
        <end position="284"/>
    </location>
</feature>
<keyword evidence="3" id="KW-1185">Reference proteome</keyword>
<reference evidence="2" key="1">
    <citation type="submission" date="2022-11" db="UniProtKB">
        <authorList>
            <consortium name="EnsemblMetazoa"/>
        </authorList>
    </citation>
    <scope>IDENTIFICATION</scope>
</reference>
<sequence>MDEADCCSLPKGLRPAMGLGGSGDEGFKTGKHAPEEIFRDGTAQKGPWSALPYPAAGEPLDCRLANGASRENESYDERDLNGREWSHTPGAVDQCNDAFTLESFQTGESVKSQNHDHLDSGCHHLMTEPTPADRYDRNTCEMTSLADCSVPPHGDGSRDDASSRGVDETDQGQVLPTLNLPGVNAEYSRQHPSSQYYANPEGGLPKSPRLDATVTESSGPRSNRLQSAIGEAFRNNDAVSSRAISHTGATTAQGHLQPNSKPSPESSPQEVAKRKASLAEERGVDVESVMKKQRVSPTVQSDVQYNQNVLSMPKEYKVRGTGNYIFDSPSNCTFNLYQNHSGSQSQKQHAFEWAGVASQTDSGCDEGDVPAQALETVAKLVANTTNWKTFARRLPMSENGNLESDIKTLEDCQGTTSDKTAAVLMRWWKEHPKQGDAVAMKMRLKEGLECCSLIRLARTLDKYL</sequence>
<evidence type="ECO:0008006" key="4">
    <source>
        <dbReference type="Google" id="ProtNLM"/>
    </source>
</evidence>
<feature type="compositionally biased region" description="Basic and acidic residues" evidence="1">
    <location>
        <begin position="155"/>
        <end position="167"/>
    </location>
</feature>
<feature type="region of interest" description="Disordered" evidence="1">
    <location>
        <begin position="1"/>
        <end position="31"/>
    </location>
</feature>
<feature type="region of interest" description="Disordered" evidence="1">
    <location>
        <begin position="145"/>
        <end position="223"/>
    </location>
</feature>
<feature type="compositionally biased region" description="Polar residues" evidence="1">
    <location>
        <begin position="249"/>
        <end position="269"/>
    </location>
</feature>
<feature type="region of interest" description="Disordered" evidence="1">
    <location>
        <begin position="249"/>
        <end position="284"/>
    </location>
</feature>
<organism evidence="2 3">
    <name type="scientific">Patiria miniata</name>
    <name type="common">Bat star</name>
    <name type="synonym">Asterina miniata</name>
    <dbReference type="NCBI Taxonomy" id="46514"/>
    <lineage>
        <taxon>Eukaryota</taxon>
        <taxon>Metazoa</taxon>
        <taxon>Echinodermata</taxon>
        <taxon>Eleutherozoa</taxon>
        <taxon>Asterozoa</taxon>
        <taxon>Asteroidea</taxon>
        <taxon>Valvatacea</taxon>
        <taxon>Valvatida</taxon>
        <taxon>Asterinidae</taxon>
        <taxon>Patiria</taxon>
    </lineage>
</organism>
<evidence type="ECO:0000313" key="3">
    <source>
        <dbReference type="Proteomes" id="UP000887568"/>
    </source>
</evidence>
<dbReference type="OrthoDB" id="10452017at2759"/>
<dbReference type="OMA" id="AVLMRWW"/>
<dbReference type="RefSeq" id="XP_038060878.1">
    <property type="nucleotide sequence ID" value="XM_038204950.1"/>
</dbReference>
<dbReference type="CDD" id="cd01670">
    <property type="entry name" value="Death"/>
    <property type="match status" value="1"/>
</dbReference>
<evidence type="ECO:0000256" key="1">
    <source>
        <dbReference type="SAM" id="MobiDB-lite"/>
    </source>
</evidence>
<dbReference type="AlphaFoldDB" id="A0A914AAU0"/>
<dbReference type="EnsemblMetazoa" id="XM_038204950.1">
    <property type="protein sequence ID" value="XP_038060878.1"/>
    <property type="gene ID" value="LOC119731725"/>
</dbReference>
<protein>
    <recommendedName>
        <fullName evidence="4">Death domain-containing protein</fullName>
    </recommendedName>
</protein>
<dbReference type="GeneID" id="119731725"/>
<dbReference type="Gene3D" id="1.10.533.10">
    <property type="entry name" value="Death Domain, Fas"/>
    <property type="match status" value="1"/>
</dbReference>
<name>A0A914AAU0_PATMI</name>
<dbReference type="Proteomes" id="UP000887568">
    <property type="component" value="Unplaced"/>
</dbReference>
<feature type="compositionally biased region" description="Polar residues" evidence="1">
    <location>
        <begin position="214"/>
        <end position="223"/>
    </location>
</feature>
<accession>A0A914AAU0</accession>
<evidence type="ECO:0000313" key="2">
    <source>
        <dbReference type="EnsemblMetazoa" id="XP_038060878.1"/>
    </source>
</evidence>